<dbReference type="AlphaFoldDB" id="A0A914XDY7"/>
<feature type="region of interest" description="Disordered" evidence="3">
    <location>
        <begin position="136"/>
        <end position="236"/>
    </location>
</feature>
<dbReference type="Pfam" id="PF00130">
    <property type="entry name" value="C1_1"/>
    <property type="match status" value="1"/>
</dbReference>
<evidence type="ECO:0000259" key="5">
    <source>
        <dbReference type="PROSITE" id="PS50081"/>
    </source>
</evidence>
<dbReference type="SMART" id="SM00109">
    <property type="entry name" value="C1"/>
    <property type="match status" value="1"/>
</dbReference>
<dbReference type="InterPro" id="IPR003116">
    <property type="entry name" value="RBD_dom"/>
</dbReference>
<dbReference type="WBParaSite" id="PSAMB.scaffold8063size6684.g30901.t1">
    <property type="protein sequence ID" value="PSAMB.scaffold8063size6684.g30901.t1"/>
    <property type="gene ID" value="PSAMB.scaffold8063size6684.g30901"/>
</dbReference>
<proteinExistence type="predicted"/>
<dbReference type="InterPro" id="IPR029071">
    <property type="entry name" value="Ubiquitin-like_domsf"/>
</dbReference>
<accession>A0A914XDY7</accession>
<dbReference type="CDD" id="cd20811">
    <property type="entry name" value="C1_Raf"/>
    <property type="match status" value="1"/>
</dbReference>
<name>A0A914XDY7_9BILA</name>
<dbReference type="PROSITE" id="PS00479">
    <property type="entry name" value="ZF_DAG_PE_1"/>
    <property type="match status" value="1"/>
</dbReference>
<dbReference type="Proteomes" id="UP000887566">
    <property type="component" value="Unplaced"/>
</dbReference>
<dbReference type="InterPro" id="IPR002219">
    <property type="entry name" value="PKC_DAG/PE"/>
</dbReference>
<feature type="domain" description="RBD" evidence="6">
    <location>
        <begin position="240"/>
        <end position="317"/>
    </location>
</feature>
<organism evidence="7 8">
    <name type="scientific">Plectus sambesii</name>
    <dbReference type="NCBI Taxonomy" id="2011161"/>
    <lineage>
        <taxon>Eukaryota</taxon>
        <taxon>Metazoa</taxon>
        <taxon>Ecdysozoa</taxon>
        <taxon>Nematoda</taxon>
        <taxon>Chromadorea</taxon>
        <taxon>Plectida</taxon>
        <taxon>Plectina</taxon>
        <taxon>Plectoidea</taxon>
        <taxon>Plectidae</taxon>
        <taxon>Plectus</taxon>
    </lineage>
</organism>
<evidence type="ECO:0000256" key="1">
    <source>
        <dbReference type="ARBA" id="ARBA00022723"/>
    </source>
</evidence>
<dbReference type="GO" id="GO:0046872">
    <property type="term" value="F:metal ion binding"/>
    <property type="evidence" value="ECO:0007669"/>
    <property type="project" value="UniProtKB-KW"/>
</dbReference>
<feature type="signal peptide" evidence="4">
    <location>
        <begin position="1"/>
        <end position="26"/>
    </location>
</feature>
<sequence length="501" mass="55393">MIRDCSMSVVAKSVVALLLAVGHVTQRESALLSIGESGAMKWSDDGARYDVASEMASVRMLTTDMRSLAMAADAADPLRAQLVEVRSLITSTQKCIGDLNNRFGGDRKPQSIFLREYEQLTEHLHKLQQQEESIRARLLDERRPASARPSSERSAPDMTMSGAFRSPIGHSARSPPRSDSPYSGESPEDRSEVFEEPARFAPLLSPSSPADSRPGQSSAKAYSNGPMSPSPSVSPKRGRHLICLHLPFGQHSRVEVKAGVRARDAIWRILQKRNITPQMCVVRRGKDPTSEPVDLQMDLETLAQTLEPPKELWVQSSFLPMVMSIKHSFVRKTFFTLTYCDVCQKPIWLQGYRCELCLFKFHPRCWARVPNYCDLIQQIPQNVEMIERLTEACRQHGGANGVAASEILARFHGGAVAAPSYTALPSTSSLQEPPSPSSKKYSNGSVSDAVDDDLASGDGANAPPPRELRFLSSVRMLSQCYCESRASMTAGMRSARLVRRR</sequence>
<feature type="domain" description="Phorbol-ester/DAG-type" evidence="5">
    <location>
        <begin position="326"/>
        <end position="373"/>
    </location>
</feature>
<feature type="region of interest" description="Disordered" evidence="3">
    <location>
        <begin position="425"/>
        <end position="466"/>
    </location>
</feature>
<dbReference type="PROSITE" id="PS50898">
    <property type="entry name" value="RBD"/>
    <property type="match status" value="1"/>
</dbReference>
<evidence type="ECO:0000256" key="2">
    <source>
        <dbReference type="ARBA" id="ARBA00022833"/>
    </source>
</evidence>
<dbReference type="SUPFAM" id="SSF57889">
    <property type="entry name" value="Cysteine-rich domain"/>
    <property type="match status" value="1"/>
</dbReference>
<dbReference type="PROSITE" id="PS50081">
    <property type="entry name" value="ZF_DAG_PE_2"/>
    <property type="match status" value="1"/>
</dbReference>
<reference evidence="8" key="1">
    <citation type="submission" date="2022-11" db="UniProtKB">
        <authorList>
            <consortium name="WormBaseParasite"/>
        </authorList>
    </citation>
    <scope>IDENTIFICATION</scope>
</reference>
<dbReference type="Gene3D" id="3.30.60.20">
    <property type="match status" value="1"/>
</dbReference>
<evidence type="ECO:0000256" key="3">
    <source>
        <dbReference type="SAM" id="MobiDB-lite"/>
    </source>
</evidence>
<feature type="compositionally biased region" description="Basic and acidic residues" evidence="3">
    <location>
        <begin position="187"/>
        <end position="198"/>
    </location>
</feature>
<evidence type="ECO:0000313" key="8">
    <source>
        <dbReference type="WBParaSite" id="PSAMB.scaffold8063size6684.g30901.t1"/>
    </source>
</evidence>
<feature type="compositionally biased region" description="Polar residues" evidence="3">
    <location>
        <begin position="425"/>
        <end position="443"/>
    </location>
</feature>
<keyword evidence="1" id="KW-0479">Metal-binding</keyword>
<dbReference type="SMART" id="SM00455">
    <property type="entry name" value="RBD"/>
    <property type="match status" value="1"/>
</dbReference>
<protein>
    <submittedName>
        <fullName evidence="8">Uncharacterized protein</fullName>
    </submittedName>
</protein>
<evidence type="ECO:0000313" key="7">
    <source>
        <dbReference type="Proteomes" id="UP000887566"/>
    </source>
</evidence>
<evidence type="ECO:0000256" key="4">
    <source>
        <dbReference type="SAM" id="SignalP"/>
    </source>
</evidence>
<evidence type="ECO:0000259" key="6">
    <source>
        <dbReference type="PROSITE" id="PS50898"/>
    </source>
</evidence>
<keyword evidence="7" id="KW-1185">Reference proteome</keyword>
<dbReference type="GO" id="GO:0007165">
    <property type="term" value="P:signal transduction"/>
    <property type="evidence" value="ECO:0007669"/>
    <property type="project" value="InterPro"/>
</dbReference>
<dbReference type="SUPFAM" id="SSF54236">
    <property type="entry name" value="Ubiquitin-like"/>
    <property type="match status" value="1"/>
</dbReference>
<dbReference type="Gene3D" id="3.10.20.90">
    <property type="entry name" value="Phosphatidylinositol 3-kinase Catalytic Subunit, Chain A, domain 1"/>
    <property type="match status" value="1"/>
</dbReference>
<keyword evidence="4" id="KW-0732">Signal</keyword>
<feature type="compositionally biased region" description="Low complexity" evidence="3">
    <location>
        <begin position="199"/>
        <end position="214"/>
    </location>
</feature>
<feature type="chain" id="PRO_5037664800" evidence="4">
    <location>
        <begin position="27"/>
        <end position="501"/>
    </location>
</feature>
<feature type="compositionally biased region" description="Basic and acidic residues" evidence="3">
    <location>
        <begin position="136"/>
        <end position="155"/>
    </location>
</feature>
<keyword evidence="2" id="KW-0862">Zinc</keyword>
<feature type="compositionally biased region" description="Polar residues" evidence="3">
    <location>
        <begin position="215"/>
        <end position="233"/>
    </location>
</feature>
<dbReference type="Pfam" id="PF02196">
    <property type="entry name" value="RBD"/>
    <property type="match status" value="1"/>
</dbReference>
<dbReference type="InterPro" id="IPR046349">
    <property type="entry name" value="C1-like_sf"/>
</dbReference>